<proteinExistence type="predicted"/>
<comment type="caution">
    <text evidence="1">The sequence shown here is derived from an EMBL/GenBank/DDBJ whole genome shotgun (WGS) entry which is preliminary data.</text>
</comment>
<keyword evidence="2" id="KW-1185">Reference proteome</keyword>
<evidence type="ECO:0008006" key="3">
    <source>
        <dbReference type="Google" id="ProtNLM"/>
    </source>
</evidence>
<protein>
    <recommendedName>
        <fullName evidence="3">FAD dependent oxidoreductase domain-containing protein</fullName>
    </recommendedName>
</protein>
<reference evidence="2" key="1">
    <citation type="submission" date="2023-07" db="EMBL/GenBank/DDBJ databases">
        <title>30 novel species of actinomycetes from the DSMZ collection.</title>
        <authorList>
            <person name="Nouioui I."/>
        </authorList>
    </citation>
    <scope>NUCLEOTIDE SEQUENCE [LARGE SCALE GENOMIC DNA]</scope>
    <source>
        <strain evidence="2">DSM 41640</strain>
    </source>
</reference>
<dbReference type="Proteomes" id="UP001183824">
    <property type="component" value="Unassembled WGS sequence"/>
</dbReference>
<dbReference type="RefSeq" id="WP_311718186.1">
    <property type="nucleotide sequence ID" value="NZ_JAVREZ010000015.1"/>
</dbReference>
<dbReference type="Gene3D" id="3.50.50.60">
    <property type="entry name" value="FAD/NAD(P)-binding domain"/>
    <property type="match status" value="1"/>
</dbReference>
<dbReference type="SUPFAM" id="SSF51905">
    <property type="entry name" value="FAD/NAD(P)-binding domain"/>
    <property type="match status" value="1"/>
</dbReference>
<evidence type="ECO:0000313" key="1">
    <source>
        <dbReference type="EMBL" id="MDT0485411.1"/>
    </source>
</evidence>
<dbReference type="InterPro" id="IPR036188">
    <property type="entry name" value="FAD/NAD-bd_sf"/>
</dbReference>
<dbReference type="EMBL" id="JAVREZ010000015">
    <property type="protein sequence ID" value="MDT0485411.1"/>
    <property type="molecule type" value="Genomic_DNA"/>
</dbReference>
<accession>A0ABU2VIK2</accession>
<evidence type="ECO:0000313" key="2">
    <source>
        <dbReference type="Proteomes" id="UP001183824"/>
    </source>
</evidence>
<gene>
    <name evidence="1" type="ORF">RNB18_35495</name>
</gene>
<name>A0ABU2VIK2_9ACTN</name>
<sequence>MSKPRALIVGTGIAGLATALRLYEIGWEPLLVERASSRRSAGYFIAFF</sequence>
<organism evidence="1 2">
    <name type="scientific">Streptomyces doebereineriae</name>
    <dbReference type="NCBI Taxonomy" id="3075528"/>
    <lineage>
        <taxon>Bacteria</taxon>
        <taxon>Bacillati</taxon>
        <taxon>Actinomycetota</taxon>
        <taxon>Actinomycetes</taxon>
        <taxon>Kitasatosporales</taxon>
        <taxon>Streptomycetaceae</taxon>
        <taxon>Streptomyces</taxon>
    </lineage>
</organism>